<evidence type="ECO:0000256" key="5">
    <source>
        <dbReference type="ARBA" id="ARBA00023319"/>
    </source>
</evidence>
<evidence type="ECO:0000259" key="7">
    <source>
        <dbReference type="PROSITE" id="PS50835"/>
    </source>
</evidence>
<dbReference type="SUPFAM" id="SSF48726">
    <property type="entry name" value="Immunoglobulin"/>
    <property type="match status" value="2"/>
</dbReference>
<keyword evidence="4" id="KW-0325">Glycoprotein</keyword>
<evidence type="ECO:0000256" key="1">
    <source>
        <dbReference type="ARBA" id="ARBA00004479"/>
    </source>
</evidence>
<comment type="subcellular location">
    <subcellularLocation>
        <location evidence="1">Membrane</location>
        <topology evidence="1">Single-pass type I membrane protein</topology>
    </subcellularLocation>
</comment>
<reference evidence="8 9" key="1">
    <citation type="submission" date="2021-06" db="EMBL/GenBank/DDBJ databases">
        <authorList>
            <person name="Palmer J.M."/>
        </authorList>
    </citation>
    <scope>NUCLEOTIDE SEQUENCE [LARGE SCALE GENOMIC DNA]</scope>
    <source>
        <strain evidence="8 9">GA_2019</strain>
        <tissue evidence="8">Muscle</tissue>
    </source>
</reference>
<comment type="caution">
    <text evidence="8">The sequence shown here is derived from an EMBL/GenBank/DDBJ whole genome shotgun (WGS) entry which is preliminary data.</text>
</comment>
<dbReference type="Pfam" id="PF07679">
    <property type="entry name" value="I-set"/>
    <property type="match status" value="1"/>
</dbReference>
<evidence type="ECO:0000256" key="4">
    <source>
        <dbReference type="ARBA" id="ARBA00023180"/>
    </source>
</evidence>
<dbReference type="SMART" id="SM00409">
    <property type="entry name" value="IG"/>
    <property type="match status" value="3"/>
</dbReference>
<evidence type="ECO:0000256" key="3">
    <source>
        <dbReference type="ARBA" id="ARBA00023157"/>
    </source>
</evidence>
<keyword evidence="9" id="KW-1185">Reference proteome</keyword>
<dbReference type="InterPro" id="IPR003599">
    <property type="entry name" value="Ig_sub"/>
</dbReference>
<feature type="region of interest" description="Disordered" evidence="6">
    <location>
        <begin position="1"/>
        <end position="20"/>
    </location>
</feature>
<organism evidence="8 9">
    <name type="scientific">Goodea atripinnis</name>
    <dbReference type="NCBI Taxonomy" id="208336"/>
    <lineage>
        <taxon>Eukaryota</taxon>
        <taxon>Metazoa</taxon>
        <taxon>Chordata</taxon>
        <taxon>Craniata</taxon>
        <taxon>Vertebrata</taxon>
        <taxon>Euteleostomi</taxon>
        <taxon>Actinopterygii</taxon>
        <taxon>Neopterygii</taxon>
        <taxon>Teleostei</taxon>
        <taxon>Neoteleostei</taxon>
        <taxon>Acanthomorphata</taxon>
        <taxon>Ovalentaria</taxon>
        <taxon>Atherinomorphae</taxon>
        <taxon>Cyprinodontiformes</taxon>
        <taxon>Goodeidae</taxon>
        <taxon>Goodea</taxon>
    </lineage>
</organism>
<accession>A0ABV0MY25</accession>
<feature type="domain" description="Ig-like" evidence="7">
    <location>
        <begin position="162"/>
        <end position="256"/>
    </location>
</feature>
<dbReference type="InterPro" id="IPR013098">
    <property type="entry name" value="Ig_I-set"/>
</dbReference>
<dbReference type="InterPro" id="IPR051275">
    <property type="entry name" value="Cell_adhesion_signaling"/>
</dbReference>
<dbReference type="PANTHER" id="PTHR11640">
    <property type="entry name" value="NEPHRIN"/>
    <property type="match status" value="1"/>
</dbReference>
<dbReference type="EMBL" id="JAHRIO010020071">
    <property type="protein sequence ID" value="MEQ2164027.1"/>
    <property type="molecule type" value="Genomic_DNA"/>
</dbReference>
<evidence type="ECO:0000313" key="9">
    <source>
        <dbReference type="Proteomes" id="UP001476798"/>
    </source>
</evidence>
<evidence type="ECO:0000256" key="2">
    <source>
        <dbReference type="ARBA" id="ARBA00023136"/>
    </source>
</evidence>
<evidence type="ECO:0000313" key="8">
    <source>
        <dbReference type="EMBL" id="MEQ2164027.1"/>
    </source>
</evidence>
<sequence>MLVGQELTDRQDELQSTGTPGQRTVFISECPGQKGQQYCKRLFLHGAQGKDTGYYRCYYKDINAIIDGITAVSIYAFVRDPLQPFLMRGESSDNLETIFITRFATHVIVPCLVTIPDLNVTLHSVLTIHRVNVTDTGPYICNVSSMEATEILQTQVIVHERPFINLDYRDGPVVEVTAGQPSFKLQLNVSAFPTPETQWFKDGVLMNQRPEFKKKRIRMHSNHALEIKDVCQEDAGLYMVVLKNSAALLERRLNITLVVNEIYEKKAAAPSSPYRSGSSQTLKCTASGFPVPNISWKWRGWGPCVVNSTEKRL</sequence>
<keyword evidence="3" id="KW-1015">Disulfide bond</keyword>
<dbReference type="PRINTS" id="PR01832">
    <property type="entry name" value="VEGFRECEPTOR"/>
</dbReference>
<dbReference type="InterPro" id="IPR013783">
    <property type="entry name" value="Ig-like_fold"/>
</dbReference>
<dbReference type="Gene3D" id="2.60.40.10">
    <property type="entry name" value="Immunoglobulins"/>
    <property type="match status" value="4"/>
</dbReference>
<name>A0ABV0MY25_9TELE</name>
<dbReference type="Proteomes" id="UP001476798">
    <property type="component" value="Unassembled WGS sequence"/>
</dbReference>
<keyword evidence="2" id="KW-0472">Membrane</keyword>
<dbReference type="PIRSF" id="PIRSF000615">
    <property type="entry name" value="TyrPK_CSF1-R"/>
    <property type="match status" value="1"/>
</dbReference>
<gene>
    <name evidence="8" type="ORF">GOODEAATRI_002282</name>
</gene>
<keyword evidence="5" id="KW-0393">Immunoglobulin domain</keyword>
<dbReference type="InterPro" id="IPR036179">
    <property type="entry name" value="Ig-like_dom_sf"/>
</dbReference>
<dbReference type="PROSITE" id="PS50835">
    <property type="entry name" value="IG_LIKE"/>
    <property type="match status" value="1"/>
</dbReference>
<proteinExistence type="predicted"/>
<dbReference type="InterPro" id="IPR007110">
    <property type="entry name" value="Ig-like_dom"/>
</dbReference>
<protein>
    <recommendedName>
        <fullName evidence="7">Ig-like domain-containing protein</fullName>
    </recommendedName>
</protein>
<evidence type="ECO:0000256" key="6">
    <source>
        <dbReference type="SAM" id="MobiDB-lite"/>
    </source>
</evidence>